<gene>
    <name evidence="2" type="ORF">BESB_006710</name>
</gene>
<feature type="compositionally biased region" description="Basic and acidic residues" evidence="1">
    <location>
        <begin position="603"/>
        <end position="613"/>
    </location>
</feature>
<dbReference type="OrthoDB" id="347521at2759"/>
<feature type="region of interest" description="Disordered" evidence="1">
    <location>
        <begin position="376"/>
        <end position="400"/>
    </location>
</feature>
<evidence type="ECO:0000313" key="2">
    <source>
        <dbReference type="EMBL" id="PFH38330.1"/>
    </source>
</evidence>
<dbReference type="AlphaFoldDB" id="A0A2A9MQK0"/>
<reference evidence="2 3" key="1">
    <citation type="submission" date="2017-09" db="EMBL/GenBank/DDBJ databases">
        <title>Genome sequencing of Besnoitia besnoiti strain Bb-Ger1.</title>
        <authorList>
            <person name="Schares G."/>
            <person name="Venepally P."/>
            <person name="Lorenzi H.A."/>
        </authorList>
    </citation>
    <scope>NUCLEOTIDE SEQUENCE [LARGE SCALE GENOMIC DNA]</scope>
    <source>
        <strain evidence="2 3">Bb-Ger1</strain>
    </source>
</reference>
<dbReference type="EMBL" id="NWUJ01000001">
    <property type="protein sequence ID" value="PFH38330.1"/>
    <property type="molecule type" value="Genomic_DNA"/>
</dbReference>
<feature type="region of interest" description="Disordered" evidence="1">
    <location>
        <begin position="582"/>
        <end position="625"/>
    </location>
</feature>
<proteinExistence type="predicted"/>
<evidence type="ECO:0000256" key="1">
    <source>
        <dbReference type="SAM" id="MobiDB-lite"/>
    </source>
</evidence>
<keyword evidence="3" id="KW-1185">Reference proteome</keyword>
<dbReference type="Proteomes" id="UP000224006">
    <property type="component" value="Chromosome I"/>
</dbReference>
<evidence type="ECO:0008006" key="4">
    <source>
        <dbReference type="Google" id="ProtNLM"/>
    </source>
</evidence>
<feature type="compositionally biased region" description="Low complexity" evidence="1">
    <location>
        <begin position="667"/>
        <end position="679"/>
    </location>
</feature>
<accession>A0A2A9MQK0</accession>
<organism evidence="2 3">
    <name type="scientific">Besnoitia besnoiti</name>
    <name type="common">Apicomplexan protozoan</name>
    <dbReference type="NCBI Taxonomy" id="94643"/>
    <lineage>
        <taxon>Eukaryota</taxon>
        <taxon>Sar</taxon>
        <taxon>Alveolata</taxon>
        <taxon>Apicomplexa</taxon>
        <taxon>Conoidasida</taxon>
        <taxon>Coccidia</taxon>
        <taxon>Eucoccidiorida</taxon>
        <taxon>Eimeriorina</taxon>
        <taxon>Sarcocystidae</taxon>
        <taxon>Besnoitia</taxon>
    </lineage>
</organism>
<comment type="caution">
    <text evidence="2">The sequence shown here is derived from an EMBL/GenBank/DDBJ whole genome shotgun (WGS) entry which is preliminary data.</text>
</comment>
<sequence length="795" mass="85153">MEAPAPNSPGVADPPRGTPAVPSAVPPHAQQAQNPPRPAGAAFQGAAEASAADEKLPALPADLPEAAPSVPLFSLEPYGAGDLRLLKFLADGRPAWEAPPARAPGGLIASNVDFFFPQKRAERPEGVQAEAAQAGAPTARGPSGVAGAEAFRAYLEKSAKASAAYPPLDLLQKAEALCVGADAAHNETLKESDPWVRNKGAWEEAVQKRDEASKWLSGGGMLFDLLLGTANAAPGQRFLRLVEAKDETDEDELWQKLLIGLQARHETSAELEQKLRSARQQMLQTAAGVPGQRTWLKMLRRLQRLRWVLVKKRYQDVEFSRSDASYPYVSEVYVHLLQVPARCWDPAMGSPVGCGLPLPPPRAFGDHFVLLKATLKDQTERGGGEEPGEDGASSREAREPRKTAKRWEFVLEYDEQAATAVETKSLLHINFRPLLSCDRLLQSLELGPSPSPAFVCPVPSTCMPPPAGFLAEEPAPEALSSPAEEQEDAEAAQASVAIHEHLQRAQWALLDRCCFQVLATQAERMRVLGERRASVAAGAPEGAASGGPEVAPRSPCERVYTAECVRVDSKSISILVRGVPVASAPRTNERRPRPRRGQTSGRESGDKDGEDASHSSTNIGAEQGRTCSGSDASCACAHHTLDFMVHISYAPSCTPPTPQSQAVAATSSSEGSQLVESSNSQGASACEAATSAPDAQESMSCPLPACSTCACCTMRMHPATGALLEQMQRVAVLQLRQQFLETWAYEAFEHPRLCGELAFEPPLLNLKTSRQAKPRGENLLSSFVSWVVAEGLNLA</sequence>
<feature type="compositionally biased region" description="Polar residues" evidence="1">
    <location>
        <begin position="614"/>
        <end position="625"/>
    </location>
</feature>
<feature type="region of interest" description="Disordered" evidence="1">
    <location>
        <begin position="473"/>
        <end position="494"/>
    </location>
</feature>
<feature type="region of interest" description="Disordered" evidence="1">
    <location>
        <begin position="656"/>
        <end position="679"/>
    </location>
</feature>
<dbReference type="KEGG" id="bbes:BESB_006710"/>
<dbReference type="VEuPathDB" id="ToxoDB:BESB_006710"/>
<dbReference type="RefSeq" id="XP_029222339.1">
    <property type="nucleotide sequence ID" value="XM_029359426.1"/>
</dbReference>
<protein>
    <recommendedName>
        <fullName evidence="4">Mediator complex subunit MED17</fullName>
    </recommendedName>
</protein>
<feature type="region of interest" description="Disordered" evidence="1">
    <location>
        <begin position="1"/>
        <end position="57"/>
    </location>
</feature>
<name>A0A2A9MQK0_BESBE</name>
<feature type="compositionally biased region" description="Low complexity" evidence="1">
    <location>
        <begin position="39"/>
        <end position="50"/>
    </location>
</feature>
<dbReference type="GeneID" id="40305734"/>
<evidence type="ECO:0000313" key="3">
    <source>
        <dbReference type="Proteomes" id="UP000224006"/>
    </source>
</evidence>